<dbReference type="PANTHER" id="PTHR24314:SF21">
    <property type="entry name" value="CHLOROPHYLL(IDE) B REDUCTASE NYC1, CHLOROPLASTIC-RELATED"/>
    <property type="match status" value="1"/>
</dbReference>
<keyword evidence="3" id="KW-1185">Reference proteome</keyword>
<comment type="similarity">
    <text evidence="1">Belongs to the short-chain dehydrogenases/reductases (SDR) family.</text>
</comment>
<dbReference type="InterPro" id="IPR052625">
    <property type="entry name" value="Chl_b_Red"/>
</dbReference>
<sequence length="266" mass="29669">MNNHVKNIVITGSSRGIGFGLATYFLEQGMNVVVVGSTEESTARAVDKLEKRFNGQVFGVACHVADYEQVKRLGRMAKEHLGTIDIWINNAGVTQPAVKLHELSNKAVKHIIDVNVYGVINGSKVAVELMLHQGYGSIYNMEGLGSDGRVVVNYGYYGTTKRMVRYFTKVLAKEQEGTGLLIGRLSPGMVITDLLLNDIEKSSNKEKTMKIFRILADSVQDVAPYLGKRILKNRKNGSYIAWLTTPKIFYRFITAGFIKRDPFEEK</sequence>
<name>A0A8J8MKE9_9FIRM</name>
<gene>
    <name evidence="2" type="ORF">HZI73_13725</name>
</gene>
<dbReference type="PRINTS" id="PR00080">
    <property type="entry name" value="SDRFAMILY"/>
</dbReference>
<dbReference type="Pfam" id="PF00106">
    <property type="entry name" value="adh_short"/>
    <property type="match status" value="1"/>
</dbReference>
<organism evidence="2 3">
    <name type="scientific">Vallitalea pronyensis</name>
    <dbReference type="NCBI Taxonomy" id="1348613"/>
    <lineage>
        <taxon>Bacteria</taxon>
        <taxon>Bacillati</taxon>
        <taxon>Bacillota</taxon>
        <taxon>Clostridia</taxon>
        <taxon>Lachnospirales</taxon>
        <taxon>Vallitaleaceae</taxon>
        <taxon>Vallitalea</taxon>
    </lineage>
</organism>
<dbReference type="CDD" id="cd05233">
    <property type="entry name" value="SDR_c"/>
    <property type="match status" value="1"/>
</dbReference>
<evidence type="ECO:0000256" key="1">
    <source>
        <dbReference type="RuleBase" id="RU000363"/>
    </source>
</evidence>
<reference evidence="2" key="1">
    <citation type="submission" date="2020-07" db="EMBL/GenBank/DDBJ databases">
        <title>Vallitalea pronyensis genome.</title>
        <authorList>
            <person name="Postec A."/>
        </authorList>
    </citation>
    <scope>NUCLEOTIDE SEQUENCE</scope>
    <source>
        <strain evidence="2">FatNI3</strain>
    </source>
</reference>
<dbReference type="KEGG" id="vpy:HZI73_13725"/>
<dbReference type="GO" id="GO:0010304">
    <property type="term" value="P:PSII associated light-harvesting complex II catabolic process"/>
    <property type="evidence" value="ECO:0007669"/>
    <property type="project" value="TreeGrafter"/>
</dbReference>
<proteinExistence type="inferred from homology"/>
<dbReference type="InterPro" id="IPR036291">
    <property type="entry name" value="NAD(P)-bd_dom_sf"/>
</dbReference>
<dbReference type="GO" id="GO:0034256">
    <property type="term" value="F:chlorophyll(ide) b reductase activity"/>
    <property type="evidence" value="ECO:0007669"/>
    <property type="project" value="TreeGrafter"/>
</dbReference>
<dbReference type="Gene3D" id="3.40.50.720">
    <property type="entry name" value="NAD(P)-binding Rossmann-like Domain"/>
    <property type="match status" value="1"/>
</dbReference>
<dbReference type="PRINTS" id="PR00081">
    <property type="entry name" value="GDHRDH"/>
</dbReference>
<dbReference type="InterPro" id="IPR002347">
    <property type="entry name" value="SDR_fam"/>
</dbReference>
<dbReference type="GO" id="GO:0015996">
    <property type="term" value="P:chlorophyll catabolic process"/>
    <property type="evidence" value="ECO:0007669"/>
    <property type="project" value="TreeGrafter"/>
</dbReference>
<accession>A0A8J8MKE9</accession>
<dbReference type="AlphaFoldDB" id="A0A8J8MKE9"/>
<evidence type="ECO:0000313" key="3">
    <source>
        <dbReference type="Proteomes" id="UP000683246"/>
    </source>
</evidence>
<dbReference type="EMBL" id="CP058649">
    <property type="protein sequence ID" value="QUI23280.1"/>
    <property type="molecule type" value="Genomic_DNA"/>
</dbReference>
<dbReference type="Proteomes" id="UP000683246">
    <property type="component" value="Chromosome"/>
</dbReference>
<protein>
    <submittedName>
        <fullName evidence="2">SDR family oxidoreductase</fullName>
    </submittedName>
</protein>
<evidence type="ECO:0000313" key="2">
    <source>
        <dbReference type="EMBL" id="QUI23280.1"/>
    </source>
</evidence>
<dbReference type="SUPFAM" id="SSF51735">
    <property type="entry name" value="NAD(P)-binding Rossmann-fold domains"/>
    <property type="match status" value="1"/>
</dbReference>
<dbReference type="RefSeq" id="WP_212693960.1">
    <property type="nucleotide sequence ID" value="NZ_CP058649.1"/>
</dbReference>
<dbReference type="PANTHER" id="PTHR24314">
    <property type="entry name" value="NON-SPECIFIC LIPID TRANSFER PROTEIN-RELATED"/>
    <property type="match status" value="1"/>
</dbReference>